<feature type="domain" description="Survival protein SurE-like phosphatase/nucleotidase" evidence="10">
    <location>
        <begin position="3"/>
        <end position="182"/>
    </location>
</feature>
<feature type="binding site" evidence="9">
    <location>
        <position position="39"/>
    </location>
    <ligand>
        <name>a divalent metal cation</name>
        <dbReference type="ChEBI" id="CHEBI:60240"/>
    </ligand>
</feature>
<comment type="cofactor">
    <cofactor evidence="9">
        <name>a divalent metal cation</name>
        <dbReference type="ChEBI" id="CHEBI:60240"/>
    </cofactor>
    <text evidence="9">Binds 1 divalent metal cation per subunit.</text>
</comment>
<dbReference type="PANTHER" id="PTHR30457">
    <property type="entry name" value="5'-NUCLEOTIDASE SURE"/>
    <property type="match status" value="1"/>
</dbReference>
<evidence type="ECO:0000256" key="3">
    <source>
        <dbReference type="ARBA" id="ARBA00004496"/>
    </source>
</evidence>
<dbReference type="InterPro" id="IPR036523">
    <property type="entry name" value="SurE-like_sf"/>
</dbReference>
<evidence type="ECO:0000256" key="2">
    <source>
        <dbReference type="ARBA" id="ARBA00001946"/>
    </source>
</evidence>
<name>A0A975GQU9_9BACT</name>
<reference evidence="11" key="1">
    <citation type="journal article" date="2021" name="Microb. Physiol.">
        <title>Proteogenomic Insights into the Physiology of Marine, Sulfate-Reducing, Filamentous Desulfonema limicola and Desulfonema magnum.</title>
        <authorList>
            <person name="Schnaars V."/>
            <person name="Wohlbrand L."/>
            <person name="Scheve S."/>
            <person name="Hinrichs C."/>
            <person name="Reinhardt R."/>
            <person name="Rabus R."/>
        </authorList>
    </citation>
    <scope>NUCLEOTIDE SEQUENCE</scope>
    <source>
        <strain evidence="11">4be13</strain>
    </source>
</reference>
<keyword evidence="7 9" id="KW-0547">Nucleotide-binding</keyword>
<dbReference type="KEGG" id="dmm:dnm_063450"/>
<organism evidence="11 12">
    <name type="scientific">Desulfonema magnum</name>
    <dbReference type="NCBI Taxonomy" id="45655"/>
    <lineage>
        <taxon>Bacteria</taxon>
        <taxon>Pseudomonadati</taxon>
        <taxon>Thermodesulfobacteriota</taxon>
        <taxon>Desulfobacteria</taxon>
        <taxon>Desulfobacterales</taxon>
        <taxon>Desulfococcaceae</taxon>
        <taxon>Desulfonema</taxon>
    </lineage>
</organism>
<dbReference type="GO" id="GO:0046872">
    <property type="term" value="F:metal ion binding"/>
    <property type="evidence" value="ECO:0007669"/>
    <property type="project" value="UniProtKB-UniRule"/>
</dbReference>
<dbReference type="Gene3D" id="3.40.1210.10">
    <property type="entry name" value="Survival protein SurE-like phosphatase/nucleotidase"/>
    <property type="match status" value="1"/>
</dbReference>
<feature type="binding site" evidence="9">
    <location>
        <position position="95"/>
    </location>
    <ligand>
        <name>a divalent metal cation</name>
        <dbReference type="ChEBI" id="CHEBI:60240"/>
    </ligand>
</feature>
<evidence type="ECO:0000256" key="8">
    <source>
        <dbReference type="ARBA" id="ARBA00022801"/>
    </source>
</evidence>
<dbReference type="InterPro" id="IPR002828">
    <property type="entry name" value="SurE-like_Pase/nucleotidase"/>
</dbReference>
<evidence type="ECO:0000256" key="6">
    <source>
        <dbReference type="ARBA" id="ARBA00022723"/>
    </source>
</evidence>
<gene>
    <name evidence="9 11" type="primary">surE</name>
    <name evidence="11" type="ORF">dnm_063450</name>
</gene>
<dbReference type="SUPFAM" id="SSF64167">
    <property type="entry name" value="SurE-like"/>
    <property type="match status" value="1"/>
</dbReference>
<keyword evidence="5 9" id="KW-0963">Cytoplasm</keyword>
<comment type="catalytic activity">
    <reaction evidence="1 9">
        <text>a ribonucleoside 5'-phosphate + H2O = a ribonucleoside + phosphate</text>
        <dbReference type="Rhea" id="RHEA:12484"/>
        <dbReference type="ChEBI" id="CHEBI:15377"/>
        <dbReference type="ChEBI" id="CHEBI:18254"/>
        <dbReference type="ChEBI" id="CHEBI:43474"/>
        <dbReference type="ChEBI" id="CHEBI:58043"/>
        <dbReference type="EC" id="3.1.3.5"/>
    </reaction>
</comment>
<sequence length="250" mass="27576">MNIFLTNDDGIYAEGLHALYKRFSQKHTVTVIAPDREQSAESHGITLNEPLRVTKARLCDEYTGYAVNGTPVDCVKLGFKEIAEAKPDMVISGINSGANVGTNINYSGTVAAAREAALYGVTAIAVSMHGYEGNHYKDAALFVETLTDHLAEKGLPFGTCLNVNIPDIAKEKIAGVRIVRQDIALLTEYFEKRLDPRNKAYYWLTGTTRSFEEDADVDGAALFRNYISVTPIQSDLTDYNTLEELKGWNI</sequence>
<evidence type="ECO:0000256" key="1">
    <source>
        <dbReference type="ARBA" id="ARBA00000815"/>
    </source>
</evidence>
<dbReference type="AlphaFoldDB" id="A0A975GQU9"/>
<keyword evidence="8 9" id="KW-0378">Hydrolase</keyword>
<feature type="binding site" evidence="9">
    <location>
        <position position="8"/>
    </location>
    <ligand>
        <name>a divalent metal cation</name>
        <dbReference type="ChEBI" id="CHEBI:60240"/>
    </ligand>
</feature>
<evidence type="ECO:0000259" key="10">
    <source>
        <dbReference type="Pfam" id="PF01975"/>
    </source>
</evidence>
<comment type="cofactor">
    <cofactor evidence="2">
        <name>Mg(2+)</name>
        <dbReference type="ChEBI" id="CHEBI:18420"/>
    </cofactor>
</comment>
<comment type="similarity">
    <text evidence="4 9">Belongs to the SurE nucleotidase family.</text>
</comment>
<dbReference type="InterPro" id="IPR030048">
    <property type="entry name" value="SurE"/>
</dbReference>
<keyword evidence="12" id="KW-1185">Reference proteome</keyword>
<evidence type="ECO:0000256" key="7">
    <source>
        <dbReference type="ARBA" id="ARBA00022741"/>
    </source>
</evidence>
<dbReference type="EMBL" id="CP061800">
    <property type="protein sequence ID" value="QTA90284.1"/>
    <property type="molecule type" value="Genomic_DNA"/>
</dbReference>
<dbReference type="NCBIfam" id="NF001490">
    <property type="entry name" value="PRK00346.1-4"/>
    <property type="match status" value="1"/>
</dbReference>
<evidence type="ECO:0000313" key="11">
    <source>
        <dbReference type="EMBL" id="QTA90284.1"/>
    </source>
</evidence>
<dbReference type="PANTHER" id="PTHR30457:SF0">
    <property type="entry name" value="PHOSPHATASE, PUTATIVE (AFU_ORTHOLOGUE AFUA_4G01070)-RELATED"/>
    <property type="match status" value="1"/>
</dbReference>
<dbReference type="EC" id="3.1.3.5" evidence="9"/>
<accession>A0A975GQU9</accession>
<evidence type="ECO:0000256" key="4">
    <source>
        <dbReference type="ARBA" id="ARBA00011062"/>
    </source>
</evidence>
<dbReference type="NCBIfam" id="TIGR00087">
    <property type="entry name" value="surE"/>
    <property type="match status" value="1"/>
</dbReference>
<feature type="binding site" evidence="9">
    <location>
        <position position="9"/>
    </location>
    <ligand>
        <name>a divalent metal cation</name>
        <dbReference type="ChEBI" id="CHEBI:60240"/>
    </ligand>
</feature>
<evidence type="ECO:0000313" key="12">
    <source>
        <dbReference type="Proteomes" id="UP000663722"/>
    </source>
</evidence>
<dbReference type="Proteomes" id="UP000663722">
    <property type="component" value="Chromosome"/>
</dbReference>
<comment type="function">
    <text evidence="9">Nucleotidase that shows phosphatase activity on nucleoside 5'-monophosphates.</text>
</comment>
<proteinExistence type="inferred from homology"/>
<dbReference type="FunFam" id="3.40.1210.10:FF:000001">
    <property type="entry name" value="5'/3'-nucleotidase SurE"/>
    <property type="match status" value="1"/>
</dbReference>
<dbReference type="NCBIfam" id="NF001492">
    <property type="entry name" value="PRK00346.2-2"/>
    <property type="match status" value="1"/>
</dbReference>
<dbReference type="HAMAP" id="MF_00060">
    <property type="entry name" value="SurE"/>
    <property type="match status" value="1"/>
</dbReference>
<dbReference type="GO" id="GO:0008253">
    <property type="term" value="F:5'-nucleotidase activity"/>
    <property type="evidence" value="ECO:0007669"/>
    <property type="project" value="UniProtKB-UniRule"/>
</dbReference>
<dbReference type="RefSeq" id="WP_207678551.1">
    <property type="nucleotide sequence ID" value="NZ_CP061800.1"/>
</dbReference>
<dbReference type="Pfam" id="PF01975">
    <property type="entry name" value="SurE"/>
    <property type="match status" value="1"/>
</dbReference>
<protein>
    <recommendedName>
        <fullName evidence="9">5'-nucleotidase SurE</fullName>
        <ecNumber evidence="9">3.1.3.5</ecNumber>
    </recommendedName>
    <alternativeName>
        <fullName evidence="9">Nucleoside 5'-monophosphate phosphohydrolase</fullName>
    </alternativeName>
</protein>
<comment type="subcellular location">
    <subcellularLocation>
        <location evidence="3 9">Cytoplasm</location>
    </subcellularLocation>
</comment>
<dbReference type="GO" id="GO:0005737">
    <property type="term" value="C:cytoplasm"/>
    <property type="evidence" value="ECO:0007669"/>
    <property type="project" value="UniProtKB-SubCell"/>
</dbReference>
<evidence type="ECO:0000256" key="9">
    <source>
        <dbReference type="HAMAP-Rule" id="MF_00060"/>
    </source>
</evidence>
<keyword evidence="6 9" id="KW-0479">Metal-binding</keyword>
<evidence type="ECO:0000256" key="5">
    <source>
        <dbReference type="ARBA" id="ARBA00022490"/>
    </source>
</evidence>
<dbReference type="GO" id="GO:0000166">
    <property type="term" value="F:nucleotide binding"/>
    <property type="evidence" value="ECO:0007669"/>
    <property type="project" value="UniProtKB-KW"/>
</dbReference>